<reference evidence="2 3" key="1">
    <citation type="journal article" date="2012" name="J. Bacteriol.">
        <title>Genome Sequence of the Halotolerant Bacterium Imtechella halotolerans K1T.</title>
        <authorList>
            <person name="Kumar S."/>
            <person name="Vikram S."/>
            <person name="Subramanian S."/>
            <person name="Raghava G.P."/>
            <person name="Pinnaka A.K."/>
        </authorList>
    </citation>
    <scope>NUCLEOTIDE SEQUENCE [LARGE SCALE GENOMIC DNA]</scope>
    <source>
        <strain evidence="2 3">K1</strain>
    </source>
</reference>
<sequence>MKLLFIHDHPFYVAEDGIYSGGGLPNSVWQNYLINFKEIIVFARRSCKNKDKQVKSSNVNVSFYLTTKYSSVFSLLINFRSVYRELNSFINEADIILVRLPSVLGLIAGKIALKNKKYLWVEQVGNTSESLMGHGSILGKFIAPVFEYINYKIVCKANFISYVTEVKLQNDYPASSNAIKVSLSNVIIKECLGENKLDKDRFFGEVYRIGLIGSFDARYKGQDLLLKAIHLLEDNIKSKVKLCFVGKGDYTWVVNLAKQLDLIENIEFIGSLKAGIEVNDFLQTLSLYVQPSITEGMPRATIEAMAMGCPVIGSDVGGIPEIVSSQFVHRKKNIKEFSNHIKILFFERDTLYSEAKSSLIKVKPYLKEVLDNKRIEFYSRINSELIIKN</sequence>
<dbReference type="STRING" id="946077.W5A_13235"/>
<dbReference type="EMBL" id="AJJU01000040">
    <property type="protein sequence ID" value="EID71668.1"/>
    <property type="molecule type" value="Genomic_DNA"/>
</dbReference>
<dbReference type="eggNOG" id="COG0438">
    <property type="taxonomic scope" value="Bacteria"/>
</dbReference>
<protein>
    <submittedName>
        <fullName evidence="2">Group 1 glycosyl transferase</fullName>
    </submittedName>
</protein>
<keyword evidence="2" id="KW-0808">Transferase</keyword>
<dbReference type="RefSeq" id="WP_008241473.1">
    <property type="nucleotide sequence ID" value="NZ_AJJU01000040.1"/>
</dbReference>
<gene>
    <name evidence="2" type="ORF">W5A_13235</name>
</gene>
<dbReference type="AlphaFoldDB" id="I0W5K2"/>
<dbReference type="PANTHER" id="PTHR12526">
    <property type="entry name" value="GLYCOSYLTRANSFERASE"/>
    <property type="match status" value="1"/>
</dbReference>
<name>I0W5K2_9FLAO</name>
<dbReference type="OrthoDB" id="9795068at2"/>
<accession>I0W5K2</accession>
<dbReference type="Gene3D" id="3.40.50.2000">
    <property type="entry name" value="Glycogen Phosphorylase B"/>
    <property type="match status" value="2"/>
</dbReference>
<organism evidence="2 3">
    <name type="scientific">Imtechella halotolerans K1</name>
    <dbReference type="NCBI Taxonomy" id="946077"/>
    <lineage>
        <taxon>Bacteria</taxon>
        <taxon>Pseudomonadati</taxon>
        <taxon>Bacteroidota</taxon>
        <taxon>Flavobacteriia</taxon>
        <taxon>Flavobacteriales</taxon>
        <taxon>Flavobacteriaceae</taxon>
        <taxon>Imtechella</taxon>
    </lineage>
</organism>
<dbReference type="SUPFAM" id="SSF53756">
    <property type="entry name" value="UDP-Glycosyltransferase/glycogen phosphorylase"/>
    <property type="match status" value="1"/>
</dbReference>
<dbReference type="Proteomes" id="UP000005938">
    <property type="component" value="Unassembled WGS sequence"/>
</dbReference>
<feature type="domain" description="Glycosyl transferase family 1" evidence="1">
    <location>
        <begin position="211"/>
        <end position="344"/>
    </location>
</feature>
<proteinExistence type="predicted"/>
<comment type="caution">
    <text evidence="2">The sequence shown here is derived from an EMBL/GenBank/DDBJ whole genome shotgun (WGS) entry which is preliminary data.</text>
</comment>
<dbReference type="GO" id="GO:0016757">
    <property type="term" value="F:glycosyltransferase activity"/>
    <property type="evidence" value="ECO:0007669"/>
    <property type="project" value="InterPro"/>
</dbReference>
<keyword evidence="3" id="KW-1185">Reference proteome</keyword>
<evidence type="ECO:0000313" key="2">
    <source>
        <dbReference type="EMBL" id="EID71668.1"/>
    </source>
</evidence>
<dbReference type="Pfam" id="PF00534">
    <property type="entry name" value="Glycos_transf_1"/>
    <property type="match status" value="1"/>
</dbReference>
<dbReference type="CDD" id="cd03801">
    <property type="entry name" value="GT4_PimA-like"/>
    <property type="match status" value="1"/>
</dbReference>
<evidence type="ECO:0000313" key="3">
    <source>
        <dbReference type="Proteomes" id="UP000005938"/>
    </source>
</evidence>
<dbReference type="InterPro" id="IPR001296">
    <property type="entry name" value="Glyco_trans_1"/>
</dbReference>
<evidence type="ECO:0000259" key="1">
    <source>
        <dbReference type="Pfam" id="PF00534"/>
    </source>
</evidence>